<evidence type="ECO:0000313" key="4">
    <source>
        <dbReference type="RefSeq" id="XP_022157691.1"/>
    </source>
</evidence>
<feature type="transmembrane region" description="Helical" evidence="2">
    <location>
        <begin position="103"/>
        <end position="124"/>
    </location>
</feature>
<gene>
    <name evidence="4" type="primary">LOC111024348</name>
</gene>
<keyword evidence="2" id="KW-1133">Transmembrane helix</keyword>
<evidence type="ECO:0000256" key="1">
    <source>
        <dbReference type="ARBA" id="ARBA00010199"/>
    </source>
</evidence>
<reference evidence="4" key="1">
    <citation type="submission" date="2025-08" db="UniProtKB">
        <authorList>
            <consortium name="RefSeq"/>
        </authorList>
    </citation>
    <scope>IDENTIFICATION</scope>
    <source>
        <strain evidence="4">OHB3-1</strain>
    </source>
</reference>
<dbReference type="Proteomes" id="UP000504603">
    <property type="component" value="Unplaced"/>
</dbReference>
<dbReference type="GO" id="GO:0015297">
    <property type="term" value="F:antiporter activity"/>
    <property type="evidence" value="ECO:0007669"/>
    <property type="project" value="InterPro"/>
</dbReference>
<keyword evidence="3" id="KW-1185">Reference proteome</keyword>
<dbReference type="GO" id="GO:0016020">
    <property type="term" value="C:membrane"/>
    <property type="evidence" value="ECO:0007669"/>
    <property type="project" value="InterPro"/>
</dbReference>
<dbReference type="InterPro" id="IPR002528">
    <property type="entry name" value="MATE_fam"/>
</dbReference>
<comment type="similarity">
    <text evidence="1">Belongs to the multi antimicrobial extrusion (MATE) (TC 2.A.66.1) family.</text>
</comment>
<protein>
    <submittedName>
        <fullName evidence="4">Protein DETOXIFICATION 34-like</fullName>
    </submittedName>
</protein>
<feature type="transmembrane region" description="Helical" evidence="2">
    <location>
        <begin position="24"/>
        <end position="49"/>
    </location>
</feature>
<dbReference type="AlphaFoldDB" id="A0A6J1DYY3"/>
<proteinExistence type="inferred from homology"/>
<sequence>MERRWCTECWKGLSWLAFKDLWDFVKLSIASAVMLCLEIWYFMTIIVLTGHLDDPIIAVGSLSICMNLNGWEGMLFIGINAAISVRVSNELGLGHPRAAKYSVIITIVQSLCIGLFFGAIILVTKNYFAVIFTDSKEMQEAVSRLAFLLCITMVLNSVQPVISGVAVGGGWQALVAYINLFSYYVVGLPFGFLLGYKTSLRVEGIWIGMICGTFLQTMILLFIVYKTNWNKEVEQTSERMKRWMGKDALPSDPT</sequence>
<evidence type="ECO:0000313" key="3">
    <source>
        <dbReference type="Proteomes" id="UP000504603"/>
    </source>
</evidence>
<dbReference type="RefSeq" id="XP_022157691.1">
    <property type="nucleotide sequence ID" value="XM_022301999.1"/>
</dbReference>
<feature type="transmembrane region" description="Helical" evidence="2">
    <location>
        <begin position="174"/>
        <end position="194"/>
    </location>
</feature>
<keyword evidence="2" id="KW-0812">Transmembrane</keyword>
<keyword evidence="2" id="KW-0472">Membrane</keyword>
<dbReference type="GO" id="GO:0042910">
    <property type="term" value="F:xenobiotic transmembrane transporter activity"/>
    <property type="evidence" value="ECO:0007669"/>
    <property type="project" value="InterPro"/>
</dbReference>
<feature type="transmembrane region" description="Helical" evidence="2">
    <location>
        <begin position="206"/>
        <end position="225"/>
    </location>
</feature>
<feature type="transmembrane region" description="Helical" evidence="2">
    <location>
        <begin position="145"/>
        <end position="168"/>
    </location>
</feature>
<name>A0A6J1DYY3_MOMCH</name>
<evidence type="ECO:0000256" key="2">
    <source>
        <dbReference type="SAM" id="Phobius"/>
    </source>
</evidence>
<dbReference type="KEGG" id="mcha:111024348"/>
<organism evidence="3 4">
    <name type="scientific">Momordica charantia</name>
    <name type="common">Bitter gourd</name>
    <name type="synonym">Balsam pear</name>
    <dbReference type="NCBI Taxonomy" id="3673"/>
    <lineage>
        <taxon>Eukaryota</taxon>
        <taxon>Viridiplantae</taxon>
        <taxon>Streptophyta</taxon>
        <taxon>Embryophyta</taxon>
        <taxon>Tracheophyta</taxon>
        <taxon>Spermatophyta</taxon>
        <taxon>Magnoliopsida</taxon>
        <taxon>eudicotyledons</taxon>
        <taxon>Gunneridae</taxon>
        <taxon>Pentapetalae</taxon>
        <taxon>rosids</taxon>
        <taxon>fabids</taxon>
        <taxon>Cucurbitales</taxon>
        <taxon>Cucurbitaceae</taxon>
        <taxon>Momordiceae</taxon>
        <taxon>Momordica</taxon>
    </lineage>
</organism>
<dbReference type="Pfam" id="PF01554">
    <property type="entry name" value="MatE"/>
    <property type="match status" value="1"/>
</dbReference>
<accession>A0A6J1DYY3</accession>
<dbReference type="PANTHER" id="PTHR11206">
    <property type="entry name" value="MULTIDRUG RESISTANCE PROTEIN"/>
    <property type="match status" value="1"/>
</dbReference>
<dbReference type="OrthoDB" id="2126698at2759"/>
<dbReference type="GeneID" id="111024348"/>